<organism evidence="2 3">
    <name type="scientific">Fusarium solani</name>
    <name type="common">Filamentous fungus</name>
    <dbReference type="NCBI Taxonomy" id="169388"/>
    <lineage>
        <taxon>Eukaryota</taxon>
        <taxon>Fungi</taxon>
        <taxon>Dikarya</taxon>
        <taxon>Ascomycota</taxon>
        <taxon>Pezizomycotina</taxon>
        <taxon>Sordariomycetes</taxon>
        <taxon>Hypocreomycetidae</taxon>
        <taxon>Hypocreales</taxon>
        <taxon>Nectriaceae</taxon>
        <taxon>Fusarium</taxon>
        <taxon>Fusarium solani species complex</taxon>
    </lineage>
</organism>
<dbReference type="EMBL" id="JAGTJS010000001">
    <property type="protein sequence ID" value="KAH7274782.1"/>
    <property type="molecule type" value="Genomic_DNA"/>
</dbReference>
<dbReference type="OrthoDB" id="5304511at2759"/>
<protein>
    <recommendedName>
        <fullName evidence="4">F-box domain-containing protein</fullName>
    </recommendedName>
</protein>
<proteinExistence type="predicted"/>
<feature type="region of interest" description="Disordered" evidence="1">
    <location>
        <begin position="1"/>
        <end position="42"/>
    </location>
</feature>
<feature type="compositionally biased region" description="Basic and acidic residues" evidence="1">
    <location>
        <begin position="366"/>
        <end position="387"/>
    </location>
</feature>
<sequence>MEDTSACPFEATRSQASSESSSTYTTPHQDKTSTTTESTSYLQSQLSMVKESPELSRLEQLPPELRFSILTTLNLDQVKNLIKSCPTFYQQYRHDRNFILGSALHTTLGSIAVDAYAVHLTSPAKFDHAHPEDAIPRFLKDYQRLRSSLDFSLLEKGLTGNDMSDLAVFYRFVVRPFTKMYKNWAFTNIANEFEDPKTAARNPPLSPTEEMRIMRALYRFQLWCNLFGHSDAGFVEVRILDMFFGLYEPWEVEEINSVYSFATDGFYTDLPLLWEWDVSNVRIFAADEFYVEFESTYRGAQKEPGGKECMKVKCIFHGLEMLPTPSTQLNALYISLFNTINPCEYSCYSRLRRVLRQDTYVDRRIHYPSPRDQRERDQEPFPFKGDDPAQPPVAWTQTWKDEYSNVFGGFMPESTQEWGLMMWDEARFRDFGFYDVVWYTCRDKWGGNDPRERFREEDDQEDSVDDWYWY</sequence>
<reference evidence="2" key="1">
    <citation type="journal article" date="2021" name="Nat. Commun.">
        <title>Genetic determinants of endophytism in the Arabidopsis root mycobiome.</title>
        <authorList>
            <person name="Mesny F."/>
            <person name="Miyauchi S."/>
            <person name="Thiergart T."/>
            <person name="Pickel B."/>
            <person name="Atanasova L."/>
            <person name="Karlsson M."/>
            <person name="Huettel B."/>
            <person name="Barry K.W."/>
            <person name="Haridas S."/>
            <person name="Chen C."/>
            <person name="Bauer D."/>
            <person name="Andreopoulos W."/>
            <person name="Pangilinan J."/>
            <person name="LaButti K."/>
            <person name="Riley R."/>
            <person name="Lipzen A."/>
            <person name="Clum A."/>
            <person name="Drula E."/>
            <person name="Henrissat B."/>
            <person name="Kohler A."/>
            <person name="Grigoriev I.V."/>
            <person name="Martin F.M."/>
            <person name="Hacquard S."/>
        </authorList>
    </citation>
    <scope>NUCLEOTIDE SEQUENCE</scope>
    <source>
        <strain evidence="2">FSSC 5 MPI-SDFR-AT-0091</strain>
    </source>
</reference>
<accession>A0A9P9L6B1</accession>
<evidence type="ECO:0000313" key="2">
    <source>
        <dbReference type="EMBL" id="KAH7274782.1"/>
    </source>
</evidence>
<evidence type="ECO:0000313" key="3">
    <source>
        <dbReference type="Proteomes" id="UP000736672"/>
    </source>
</evidence>
<feature type="compositionally biased region" description="Low complexity" evidence="1">
    <location>
        <begin position="12"/>
        <end position="26"/>
    </location>
</feature>
<comment type="caution">
    <text evidence="2">The sequence shown here is derived from an EMBL/GenBank/DDBJ whole genome shotgun (WGS) entry which is preliminary data.</text>
</comment>
<keyword evidence="3" id="KW-1185">Reference proteome</keyword>
<gene>
    <name evidence="2" type="ORF">B0J15DRAFT_556610</name>
</gene>
<evidence type="ECO:0000256" key="1">
    <source>
        <dbReference type="SAM" id="MobiDB-lite"/>
    </source>
</evidence>
<feature type="region of interest" description="Disordered" evidence="1">
    <location>
        <begin position="366"/>
        <end position="389"/>
    </location>
</feature>
<dbReference type="Proteomes" id="UP000736672">
    <property type="component" value="Unassembled WGS sequence"/>
</dbReference>
<evidence type="ECO:0008006" key="4">
    <source>
        <dbReference type="Google" id="ProtNLM"/>
    </source>
</evidence>
<dbReference type="AlphaFoldDB" id="A0A9P9L6B1"/>
<feature type="compositionally biased region" description="Polar residues" evidence="1">
    <location>
        <begin position="32"/>
        <end position="42"/>
    </location>
</feature>
<name>A0A9P9L6B1_FUSSL</name>